<comment type="caution">
    <text evidence="2">The sequence shown here is derived from an EMBL/GenBank/DDBJ whole genome shotgun (WGS) entry which is preliminary data.</text>
</comment>
<keyword evidence="3" id="KW-1185">Reference proteome</keyword>
<organism evidence="2 3">
    <name type="scientific">Prorocentrum cordatum</name>
    <dbReference type="NCBI Taxonomy" id="2364126"/>
    <lineage>
        <taxon>Eukaryota</taxon>
        <taxon>Sar</taxon>
        <taxon>Alveolata</taxon>
        <taxon>Dinophyceae</taxon>
        <taxon>Prorocentrales</taxon>
        <taxon>Prorocentraceae</taxon>
        <taxon>Prorocentrum</taxon>
    </lineage>
</organism>
<name>A0ABN9RI29_9DINO</name>
<evidence type="ECO:0000256" key="1">
    <source>
        <dbReference type="SAM" id="MobiDB-lite"/>
    </source>
</evidence>
<proteinExistence type="predicted"/>
<accession>A0ABN9RI29</accession>
<dbReference type="Proteomes" id="UP001189429">
    <property type="component" value="Unassembled WGS sequence"/>
</dbReference>
<evidence type="ECO:0000313" key="3">
    <source>
        <dbReference type="Proteomes" id="UP001189429"/>
    </source>
</evidence>
<gene>
    <name evidence="2" type="ORF">PCOR1329_LOCUS20034</name>
</gene>
<evidence type="ECO:0000313" key="2">
    <source>
        <dbReference type="EMBL" id="CAK0817400.1"/>
    </source>
</evidence>
<reference evidence="2" key="1">
    <citation type="submission" date="2023-10" db="EMBL/GenBank/DDBJ databases">
        <authorList>
            <person name="Chen Y."/>
            <person name="Shah S."/>
            <person name="Dougan E. K."/>
            <person name="Thang M."/>
            <person name="Chan C."/>
        </authorList>
    </citation>
    <scope>NUCLEOTIDE SEQUENCE [LARGE SCALE GENOMIC DNA]</scope>
</reference>
<protein>
    <submittedName>
        <fullName evidence="2">Uncharacterized protein</fullName>
    </submittedName>
</protein>
<feature type="region of interest" description="Disordered" evidence="1">
    <location>
        <begin position="17"/>
        <end position="90"/>
    </location>
</feature>
<dbReference type="EMBL" id="CAUYUJ010006450">
    <property type="protein sequence ID" value="CAK0817400.1"/>
    <property type="molecule type" value="Genomic_DNA"/>
</dbReference>
<sequence length="129" mass="13607">MAKHTLALTQLLRVIDCPPPAEDLESPRSLWSQQTTAGAACSPASEGQGSSAADLPLGDDVEAEGNDRPPSDGQGFRVADLTLGDGADAEDCPSRALEVRNTFLTIVDDNDAPIPLRRTVSSPVQFCYP</sequence>